<accession>A0A1J4JT92</accession>
<feature type="region of interest" description="Disordered" evidence="3">
    <location>
        <begin position="246"/>
        <end position="265"/>
    </location>
</feature>
<feature type="compositionally biased region" description="Basic residues" evidence="3">
    <location>
        <begin position="119"/>
        <end position="129"/>
    </location>
</feature>
<proteinExistence type="predicted"/>
<dbReference type="CDD" id="cd00590">
    <property type="entry name" value="RRM_SF"/>
    <property type="match status" value="1"/>
</dbReference>
<dbReference type="GO" id="GO:0003729">
    <property type="term" value="F:mRNA binding"/>
    <property type="evidence" value="ECO:0007669"/>
    <property type="project" value="TreeGrafter"/>
</dbReference>
<dbReference type="Proteomes" id="UP000179807">
    <property type="component" value="Unassembled WGS sequence"/>
</dbReference>
<dbReference type="InterPro" id="IPR050502">
    <property type="entry name" value="Euk_RNA-bind_prot"/>
</dbReference>
<evidence type="ECO:0000313" key="6">
    <source>
        <dbReference type="Proteomes" id="UP000179807"/>
    </source>
</evidence>
<dbReference type="InterPro" id="IPR012677">
    <property type="entry name" value="Nucleotide-bd_a/b_plait_sf"/>
</dbReference>
<evidence type="ECO:0000256" key="1">
    <source>
        <dbReference type="ARBA" id="ARBA00022884"/>
    </source>
</evidence>
<sequence>MSRSKKSKLPFPPTEHTVFVSNLPYDFSSAELRHLVEKYCKPLFCRVPSWFRGIPKGCGFVSFPTRDDADRVIRKLKGTVVGKYEIEVELADLYKMERYFKDKDVKDAVNELIEEQEKKKSKRHSRKRSSRDYYSDDYSDYDDDRDRSRRHRDGYSENIPNAANYMQMMQQKMPILNPNDPAGNQQLIMQMLADPQQQQLFAMMQQQFLHHYATGMVPGMPPTIPPMMVPPGPMVGCLPQVPLPPAHPQAALAPPAPAPPQTPLQQNALQQNALQQNALQQNALQQNALQQQPLQQNLQHQHLANQLHHMMQPLPQQMQHQGKQDGADPHYLI</sequence>
<gene>
    <name evidence="5" type="ORF">TRFO_32473</name>
</gene>
<evidence type="ECO:0000256" key="2">
    <source>
        <dbReference type="PROSITE-ProRule" id="PRU00176"/>
    </source>
</evidence>
<keyword evidence="6" id="KW-1185">Reference proteome</keyword>
<dbReference type="AlphaFoldDB" id="A0A1J4JT92"/>
<dbReference type="GeneID" id="94843223"/>
<dbReference type="EMBL" id="MLAK01000940">
    <property type="protein sequence ID" value="OHT00742.1"/>
    <property type="molecule type" value="Genomic_DNA"/>
</dbReference>
<protein>
    <recommendedName>
        <fullName evidence="4">RRM domain-containing protein</fullName>
    </recommendedName>
</protein>
<dbReference type="SUPFAM" id="SSF54928">
    <property type="entry name" value="RNA-binding domain, RBD"/>
    <property type="match status" value="1"/>
</dbReference>
<feature type="domain" description="RRM" evidence="4">
    <location>
        <begin position="16"/>
        <end position="93"/>
    </location>
</feature>
<dbReference type="RefSeq" id="XP_068353878.1">
    <property type="nucleotide sequence ID" value="XM_068508519.1"/>
</dbReference>
<evidence type="ECO:0000313" key="5">
    <source>
        <dbReference type="EMBL" id="OHT00742.1"/>
    </source>
</evidence>
<dbReference type="InterPro" id="IPR000504">
    <property type="entry name" value="RRM_dom"/>
</dbReference>
<keyword evidence="1 2" id="KW-0694">RNA-binding</keyword>
<dbReference type="PROSITE" id="PS50102">
    <property type="entry name" value="RRM"/>
    <property type="match status" value="1"/>
</dbReference>
<dbReference type="SMART" id="SM00360">
    <property type="entry name" value="RRM"/>
    <property type="match status" value="1"/>
</dbReference>
<dbReference type="PANTHER" id="PTHR48025">
    <property type="entry name" value="OS02G0815200 PROTEIN"/>
    <property type="match status" value="1"/>
</dbReference>
<dbReference type="PANTHER" id="PTHR48025:SF1">
    <property type="entry name" value="RRM DOMAIN-CONTAINING PROTEIN"/>
    <property type="match status" value="1"/>
</dbReference>
<dbReference type="InterPro" id="IPR035979">
    <property type="entry name" value="RBD_domain_sf"/>
</dbReference>
<name>A0A1J4JT92_9EUKA</name>
<feature type="region of interest" description="Disordered" evidence="3">
    <location>
        <begin position="115"/>
        <end position="158"/>
    </location>
</feature>
<dbReference type="Pfam" id="PF00076">
    <property type="entry name" value="RRM_1"/>
    <property type="match status" value="1"/>
</dbReference>
<dbReference type="Gene3D" id="3.30.70.330">
    <property type="match status" value="1"/>
</dbReference>
<dbReference type="OrthoDB" id="446113at2759"/>
<comment type="caution">
    <text evidence="5">The sequence shown here is derived from an EMBL/GenBank/DDBJ whole genome shotgun (WGS) entry which is preliminary data.</text>
</comment>
<dbReference type="VEuPathDB" id="TrichDB:TRFO_32473"/>
<evidence type="ECO:0000256" key="3">
    <source>
        <dbReference type="SAM" id="MobiDB-lite"/>
    </source>
</evidence>
<evidence type="ECO:0000259" key="4">
    <source>
        <dbReference type="PROSITE" id="PS50102"/>
    </source>
</evidence>
<organism evidence="5 6">
    <name type="scientific">Tritrichomonas foetus</name>
    <dbReference type="NCBI Taxonomy" id="1144522"/>
    <lineage>
        <taxon>Eukaryota</taxon>
        <taxon>Metamonada</taxon>
        <taxon>Parabasalia</taxon>
        <taxon>Tritrichomonadida</taxon>
        <taxon>Tritrichomonadidae</taxon>
        <taxon>Tritrichomonas</taxon>
    </lineage>
</organism>
<reference evidence="5" key="1">
    <citation type="submission" date="2016-10" db="EMBL/GenBank/DDBJ databases">
        <authorList>
            <person name="Benchimol M."/>
            <person name="Almeida L.G."/>
            <person name="Vasconcelos A.T."/>
            <person name="Perreira-Neves A."/>
            <person name="Rosa I.A."/>
            <person name="Tasca T."/>
            <person name="Bogo M.R."/>
            <person name="de Souza W."/>
        </authorList>
    </citation>
    <scope>NUCLEOTIDE SEQUENCE [LARGE SCALE GENOMIC DNA]</scope>
    <source>
        <strain evidence="5">K</strain>
    </source>
</reference>